<proteinExistence type="predicted"/>
<dbReference type="Pfam" id="PF00249">
    <property type="entry name" value="Myb_DNA-binding"/>
    <property type="match status" value="2"/>
</dbReference>
<keyword evidence="1" id="KW-0805">Transcription regulation</keyword>
<keyword evidence="5" id="KW-0175">Coiled coil</keyword>
<dbReference type="GO" id="GO:0000978">
    <property type="term" value="F:RNA polymerase II cis-regulatory region sequence-specific DNA binding"/>
    <property type="evidence" value="ECO:0007669"/>
    <property type="project" value="TreeGrafter"/>
</dbReference>
<evidence type="ECO:0000259" key="8">
    <source>
        <dbReference type="PROSITE" id="PS51294"/>
    </source>
</evidence>
<evidence type="ECO:0000256" key="6">
    <source>
        <dbReference type="SAM" id="MobiDB-lite"/>
    </source>
</evidence>
<name>A0A8H6H920_9AGAR</name>
<organism evidence="9 10">
    <name type="scientific">Ephemerocybe angulata</name>
    <dbReference type="NCBI Taxonomy" id="980116"/>
    <lineage>
        <taxon>Eukaryota</taxon>
        <taxon>Fungi</taxon>
        <taxon>Dikarya</taxon>
        <taxon>Basidiomycota</taxon>
        <taxon>Agaricomycotina</taxon>
        <taxon>Agaricomycetes</taxon>
        <taxon>Agaricomycetidae</taxon>
        <taxon>Agaricales</taxon>
        <taxon>Agaricineae</taxon>
        <taxon>Psathyrellaceae</taxon>
        <taxon>Ephemerocybe</taxon>
    </lineage>
</organism>
<feature type="region of interest" description="Disordered" evidence="6">
    <location>
        <begin position="402"/>
        <end position="447"/>
    </location>
</feature>
<dbReference type="InterPro" id="IPR051575">
    <property type="entry name" value="Myb-like_DNA-bd"/>
</dbReference>
<protein>
    <submittedName>
        <fullName evidence="9">MYB4R1</fullName>
    </submittedName>
</protein>
<feature type="compositionally biased region" description="Pro residues" evidence="6">
    <location>
        <begin position="428"/>
        <end position="439"/>
    </location>
</feature>
<comment type="caution">
    <text evidence="9">The sequence shown here is derived from an EMBL/GenBank/DDBJ whole genome shotgun (WGS) entry which is preliminary data.</text>
</comment>
<keyword evidence="2" id="KW-0238">DNA-binding</keyword>
<dbReference type="SMART" id="SM00717">
    <property type="entry name" value="SANT"/>
    <property type="match status" value="3"/>
</dbReference>
<keyword evidence="4" id="KW-0539">Nucleus</keyword>
<feature type="domain" description="Myb-like" evidence="7">
    <location>
        <begin position="232"/>
        <end position="284"/>
    </location>
</feature>
<reference evidence="9 10" key="1">
    <citation type="submission" date="2020-07" db="EMBL/GenBank/DDBJ databases">
        <title>Comparative genomics of pyrophilous fungi reveals a link between fire events and developmental genes.</title>
        <authorList>
            <consortium name="DOE Joint Genome Institute"/>
            <person name="Steindorff A.S."/>
            <person name="Carver A."/>
            <person name="Calhoun S."/>
            <person name="Stillman K."/>
            <person name="Liu H."/>
            <person name="Lipzen A."/>
            <person name="Pangilinan J."/>
            <person name="Labutti K."/>
            <person name="Bruns T.D."/>
            <person name="Grigoriev I.V."/>
        </authorList>
    </citation>
    <scope>NUCLEOTIDE SEQUENCE [LARGE SCALE GENOMIC DNA]</scope>
    <source>
        <strain evidence="9 10">CBS 144469</strain>
    </source>
</reference>
<dbReference type="InterPro" id="IPR017930">
    <property type="entry name" value="Myb_dom"/>
</dbReference>
<dbReference type="SUPFAM" id="SSF46689">
    <property type="entry name" value="Homeodomain-like"/>
    <property type="match status" value="3"/>
</dbReference>
<dbReference type="OrthoDB" id="2143914at2759"/>
<gene>
    <name evidence="9" type="ORF">DFP72DRAFT_1081777</name>
</gene>
<feature type="domain" description="HTH myb-type" evidence="8">
    <location>
        <begin position="354"/>
        <end position="404"/>
    </location>
</feature>
<sequence length="447" mass="48931">MRSGRGLSVDAAFVADQNILDAACATTATGSWQMDVLPADSPGATSGKTIELAQKALSANQELQYELTVRAEELEEEIREADRLLEALENGNDPKEAEDEIQIPGARRASSLFPLSECLNQTSPLYEEAKKRMEFAALITPRSFNPKQLEALRNAVYAENTKLQAYRTQAGNTDPIDLERNLDGIDWDNHWPPLETQRLLSILKQDPKPVDWAELSKQLGTHRTPLSLLSHGHPRQRHYWDSASDARLLSGVALYGLNNWPLVARHVSPHDTPTQALNRYTKSLDPSIKRGAWTPAEDARLRRAVAAAAAGSASASAKLPWVRIAEYVPGRTNDQCNERWTEHLSPPATEGGGKNAWTEEEDERLVELVGSMGKLWKAVSDKIGNGKTGPSCRARFNKLANKSKSSGYGTGTTTPASTSMSGLAALSPIPPTLPPPTRLNPPLLREN</sequence>
<evidence type="ECO:0000313" key="10">
    <source>
        <dbReference type="Proteomes" id="UP000521943"/>
    </source>
</evidence>
<dbReference type="GO" id="GO:0001006">
    <property type="term" value="F:RNA polymerase III type 3 promoter sequence-specific DNA binding"/>
    <property type="evidence" value="ECO:0007669"/>
    <property type="project" value="TreeGrafter"/>
</dbReference>
<dbReference type="Gene3D" id="1.10.10.60">
    <property type="entry name" value="Homeodomain-like"/>
    <property type="match status" value="3"/>
</dbReference>
<evidence type="ECO:0000313" key="9">
    <source>
        <dbReference type="EMBL" id="KAF6742633.1"/>
    </source>
</evidence>
<keyword evidence="3" id="KW-0804">Transcription</keyword>
<dbReference type="InterPro" id="IPR009057">
    <property type="entry name" value="Homeodomain-like_sf"/>
</dbReference>
<accession>A0A8H6H920</accession>
<dbReference type="EMBL" id="JACGCI010000179">
    <property type="protein sequence ID" value="KAF6742633.1"/>
    <property type="molecule type" value="Genomic_DNA"/>
</dbReference>
<evidence type="ECO:0000256" key="2">
    <source>
        <dbReference type="ARBA" id="ARBA00023125"/>
    </source>
</evidence>
<dbReference type="InterPro" id="IPR001005">
    <property type="entry name" value="SANT/Myb"/>
</dbReference>
<evidence type="ECO:0000259" key="7">
    <source>
        <dbReference type="PROSITE" id="PS50090"/>
    </source>
</evidence>
<feature type="coiled-coil region" evidence="5">
    <location>
        <begin position="64"/>
        <end position="91"/>
    </location>
</feature>
<dbReference type="GO" id="GO:0042796">
    <property type="term" value="P:snRNA transcription by RNA polymerase III"/>
    <property type="evidence" value="ECO:0007669"/>
    <property type="project" value="TreeGrafter"/>
</dbReference>
<keyword evidence="10" id="KW-1185">Reference proteome</keyword>
<feature type="compositionally biased region" description="Low complexity" evidence="6">
    <location>
        <begin position="403"/>
        <end position="427"/>
    </location>
</feature>
<dbReference type="Proteomes" id="UP000521943">
    <property type="component" value="Unassembled WGS sequence"/>
</dbReference>
<evidence type="ECO:0000256" key="5">
    <source>
        <dbReference type="SAM" id="Coils"/>
    </source>
</evidence>
<dbReference type="CDD" id="cd00167">
    <property type="entry name" value="SANT"/>
    <property type="match status" value="3"/>
</dbReference>
<dbReference type="GO" id="GO:0042795">
    <property type="term" value="P:snRNA transcription by RNA polymerase II"/>
    <property type="evidence" value="ECO:0007669"/>
    <property type="project" value="TreeGrafter"/>
</dbReference>
<evidence type="ECO:0000256" key="3">
    <source>
        <dbReference type="ARBA" id="ARBA00023163"/>
    </source>
</evidence>
<dbReference type="PANTHER" id="PTHR46621">
    <property type="entry name" value="SNRNA-ACTIVATING PROTEIN COMPLEX SUBUNIT 4"/>
    <property type="match status" value="1"/>
</dbReference>
<dbReference type="PROSITE" id="PS51294">
    <property type="entry name" value="HTH_MYB"/>
    <property type="match status" value="2"/>
</dbReference>
<dbReference type="PROSITE" id="PS50090">
    <property type="entry name" value="MYB_LIKE"/>
    <property type="match status" value="3"/>
</dbReference>
<dbReference type="PANTHER" id="PTHR46621:SF1">
    <property type="entry name" value="SNRNA-ACTIVATING PROTEIN COMPLEX SUBUNIT 4"/>
    <property type="match status" value="1"/>
</dbReference>
<feature type="domain" description="HTH myb-type" evidence="8">
    <location>
        <begin position="285"/>
        <end position="348"/>
    </location>
</feature>
<feature type="domain" description="Myb-like" evidence="7">
    <location>
        <begin position="285"/>
        <end position="344"/>
    </location>
</feature>
<evidence type="ECO:0000256" key="4">
    <source>
        <dbReference type="ARBA" id="ARBA00023242"/>
    </source>
</evidence>
<feature type="domain" description="Myb-like" evidence="7">
    <location>
        <begin position="354"/>
        <end position="400"/>
    </location>
</feature>
<evidence type="ECO:0000256" key="1">
    <source>
        <dbReference type="ARBA" id="ARBA00023015"/>
    </source>
</evidence>
<dbReference type="GO" id="GO:0019185">
    <property type="term" value="C:snRNA-activating protein complex"/>
    <property type="evidence" value="ECO:0007669"/>
    <property type="project" value="TreeGrafter"/>
</dbReference>
<dbReference type="AlphaFoldDB" id="A0A8H6H920"/>